<dbReference type="RefSeq" id="WP_149351861.1">
    <property type="nucleotide sequence ID" value="NZ_VTRV01000018.1"/>
</dbReference>
<dbReference type="EMBL" id="VTRV01000018">
    <property type="protein sequence ID" value="TZF91042.1"/>
    <property type="molecule type" value="Genomic_DNA"/>
</dbReference>
<dbReference type="AlphaFoldDB" id="A0A5D8ZA91"/>
<dbReference type="PROSITE" id="PS51257">
    <property type="entry name" value="PROKAR_LIPOPROTEIN"/>
    <property type="match status" value="1"/>
</dbReference>
<evidence type="ECO:0000313" key="1">
    <source>
        <dbReference type="EMBL" id="TZF91042.1"/>
    </source>
</evidence>
<protein>
    <recommendedName>
        <fullName evidence="3">Lipoprotein</fullName>
    </recommendedName>
</protein>
<dbReference type="Proteomes" id="UP000323164">
    <property type="component" value="Unassembled WGS sequence"/>
</dbReference>
<sequence>MARFRIAGVVATTLLLAGCAGMHDRSTYVAPVKVSHATVEQDTAYIARVEEQARIRGIGVTWINPPTRHKAVAPR</sequence>
<gene>
    <name evidence="1" type="ORF">FW784_02895</name>
</gene>
<dbReference type="OrthoDB" id="6240183at2"/>
<keyword evidence="2" id="KW-1185">Reference proteome</keyword>
<evidence type="ECO:0008006" key="3">
    <source>
        <dbReference type="Google" id="ProtNLM"/>
    </source>
</evidence>
<organism evidence="1 2">
    <name type="scientific">Cognatilysobacter lacus</name>
    <dbReference type="NCBI Taxonomy" id="1643323"/>
    <lineage>
        <taxon>Bacteria</taxon>
        <taxon>Pseudomonadati</taxon>
        <taxon>Pseudomonadota</taxon>
        <taxon>Gammaproteobacteria</taxon>
        <taxon>Lysobacterales</taxon>
        <taxon>Lysobacteraceae</taxon>
        <taxon>Cognatilysobacter</taxon>
    </lineage>
</organism>
<proteinExistence type="predicted"/>
<comment type="caution">
    <text evidence="1">The sequence shown here is derived from an EMBL/GenBank/DDBJ whole genome shotgun (WGS) entry which is preliminary data.</text>
</comment>
<name>A0A5D8ZA91_9GAMM</name>
<accession>A0A5D8ZA91</accession>
<evidence type="ECO:0000313" key="2">
    <source>
        <dbReference type="Proteomes" id="UP000323164"/>
    </source>
</evidence>
<reference evidence="1 2" key="1">
    <citation type="submission" date="2019-08" db="EMBL/GenBank/DDBJ databases">
        <title>Draft genome sequence of Lysobacter sp. UKS-15.</title>
        <authorList>
            <person name="Im W.-T."/>
        </authorList>
    </citation>
    <scope>NUCLEOTIDE SEQUENCE [LARGE SCALE GENOMIC DNA]</scope>
    <source>
        <strain evidence="1 2">UKS-15</strain>
    </source>
</reference>